<reference evidence="2 3" key="1">
    <citation type="submission" date="2017-11" db="EMBL/GenBank/DDBJ databases">
        <title>Bradyrhizobium forestalis sp. nov., an efficient nitrogen-fixing bacterium isolated from nodules of forest legume species in the Amazon.</title>
        <authorList>
            <person name="Costa E.M."/>
            <person name="Guimaraes A."/>
            <person name="Carvalho T.S."/>
            <person name="Rodrigues T.L."/>
            <person name="Ribeiro P.R.A."/>
            <person name="Lebbe L."/>
            <person name="Willems A."/>
            <person name="Moreira F.M.S."/>
        </authorList>
    </citation>
    <scope>NUCLEOTIDE SEQUENCE [LARGE SCALE GENOMIC DNA]</scope>
    <source>
        <strain evidence="2 3">INPA54B</strain>
    </source>
</reference>
<dbReference type="EMBL" id="PGVG01000014">
    <property type="protein sequence ID" value="PJG53789.1"/>
    <property type="molecule type" value="Genomic_DNA"/>
</dbReference>
<accession>A0A2M8R7M7</accession>
<sequence>MLGSGGVRLNTGTHLKPQPRQPGWGFLVKRDSEVVDHQAKIDRWRKEAAKCGKLGKTAPDIAKRDILDERIDEIHGIALSPLHQS</sequence>
<feature type="region of interest" description="Disordered" evidence="1">
    <location>
        <begin position="1"/>
        <end position="23"/>
    </location>
</feature>
<comment type="caution">
    <text evidence="2">The sequence shown here is derived from an EMBL/GenBank/DDBJ whole genome shotgun (WGS) entry which is preliminary data.</text>
</comment>
<protein>
    <submittedName>
        <fullName evidence="2">Uncharacterized protein</fullName>
    </submittedName>
</protein>
<proteinExistence type="predicted"/>
<keyword evidence="3" id="KW-1185">Reference proteome</keyword>
<name>A0A2M8R7M7_9BRAD</name>
<evidence type="ECO:0000313" key="2">
    <source>
        <dbReference type="EMBL" id="PJG53789.1"/>
    </source>
</evidence>
<dbReference type="AlphaFoldDB" id="A0A2M8R7M7"/>
<organism evidence="2 3">
    <name type="scientific">Bradyrhizobium forestalis</name>
    <dbReference type="NCBI Taxonomy" id="1419263"/>
    <lineage>
        <taxon>Bacteria</taxon>
        <taxon>Pseudomonadati</taxon>
        <taxon>Pseudomonadota</taxon>
        <taxon>Alphaproteobacteria</taxon>
        <taxon>Hyphomicrobiales</taxon>
        <taxon>Nitrobacteraceae</taxon>
        <taxon>Bradyrhizobium</taxon>
    </lineage>
</organism>
<evidence type="ECO:0000313" key="3">
    <source>
        <dbReference type="Proteomes" id="UP000231194"/>
    </source>
</evidence>
<dbReference type="Proteomes" id="UP000231194">
    <property type="component" value="Unassembled WGS sequence"/>
</dbReference>
<evidence type="ECO:0000256" key="1">
    <source>
        <dbReference type="SAM" id="MobiDB-lite"/>
    </source>
</evidence>
<gene>
    <name evidence="2" type="ORF">CVM73_18900</name>
</gene>